<dbReference type="PROSITE" id="PS00542">
    <property type="entry name" value="COMPLEX1_30K"/>
    <property type="match status" value="1"/>
</dbReference>
<accession>B2XX38</accession>
<dbReference type="InterPro" id="IPR037232">
    <property type="entry name" value="NADH_quin_OxRdtase_su_C/D-like"/>
</dbReference>
<evidence type="ECO:0000259" key="4">
    <source>
        <dbReference type="Pfam" id="PF00329"/>
    </source>
</evidence>
<comment type="similarity">
    <text evidence="1 3">Belongs to the complex I 30 kDa subunit family.</text>
</comment>
<keyword evidence="3" id="KW-1278">Translocase</keyword>
<dbReference type="GO" id="GO:0016651">
    <property type="term" value="F:oxidoreductase activity, acting on NAD(P)H"/>
    <property type="evidence" value="ECO:0007669"/>
    <property type="project" value="InterPro"/>
</dbReference>
<dbReference type="InterPro" id="IPR001268">
    <property type="entry name" value="NADH_UbQ_OxRdtase_30kDa_su"/>
</dbReference>
<dbReference type="PANTHER" id="PTHR10884:SF14">
    <property type="entry name" value="NADH DEHYDROGENASE [UBIQUINONE] IRON-SULFUR PROTEIN 3, MITOCHONDRIAL"/>
    <property type="match status" value="1"/>
</dbReference>
<name>B2XX38_HETPA</name>
<organism evidence="5">
    <name type="scientific">Heterostelium pallidum</name>
    <name type="common">Cellular slime mold</name>
    <name type="synonym">Polysphondylium pallidum</name>
    <dbReference type="NCBI Taxonomy" id="13642"/>
    <lineage>
        <taxon>Eukaryota</taxon>
        <taxon>Amoebozoa</taxon>
        <taxon>Evosea</taxon>
        <taxon>Eumycetozoa</taxon>
        <taxon>Dictyostelia</taxon>
        <taxon>Acytosteliales</taxon>
        <taxon>Acytosteliaceae</taxon>
        <taxon>Heterostelium</taxon>
    </lineage>
</organism>
<feature type="domain" description="NADH:ubiquinone oxidoreductase 30kDa subunit" evidence="4">
    <location>
        <begin position="37"/>
        <end position="161"/>
    </location>
</feature>
<protein>
    <submittedName>
        <fullName evidence="5">NADH dehydrogenase subunit 9</fullName>
    </submittedName>
</protein>
<reference evidence="5" key="1">
    <citation type="journal article" date="2008" name="Mol. Biol. Evol.">
        <title>Mitochondrial genome evolution in the social amoebae.</title>
        <authorList>
            <person name="Heidel A.J."/>
            <person name="Gloeckner G."/>
        </authorList>
    </citation>
    <scope>NUCLEOTIDE SEQUENCE</scope>
    <source>
        <strain evidence="5">PN500</strain>
    </source>
</reference>
<evidence type="ECO:0000313" key="5">
    <source>
        <dbReference type="EMBL" id="ABX45160.1"/>
    </source>
</evidence>
<dbReference type="PANTHER" id="PTHR10884">
    <property type="entry name" value="NADH DEHYDROGENASE UBIQUINONE IRON-SULFUR PROTEIN 3"/>
    <property type="match status" value="1"/>
</dbReference>
<evidence type="ECO:0000256" key="3">
    <source>
        <dbReference type="RuleBase" id="RU003456"/>
    </source>
</evidence>
<dbReference type="EMBL" id="EU275726">
    <property type="protein sequence ID" value="ABX45160.1"/>
    <property type="molecule type" value="Genomic_DNA"/>
</dbReference>
<dbReference type="SUPFAM" id="SSF143243">
    <property type="entry name" value="Nqo5-like"/>
    <property type="match status" value="1"/>
</dbReference>
<proteinExistence type="inferred from homology"/>
<dbReference type="InterPro" id="IPR020396">
    <property type="entry name" value="NADH_UbQ_OxRdtase_CS"/>
</dbReference>
<keyword evidence="2 3" id="KW-0813">Transport</keyword>
<dbReference type="AlphaFoldDB" id="B2XX38"/>
<dbReference type="GO" id="GO:0008137">
    <property type="term" value="F:NADH dehydrogenase (ubiquinone) activity"/>
    <property type="evidence" value="ECO:0007669"/>
    <property type="project" value="InterPro"/>
</dbReference>
<keyword evidence="5" id="KW-0496">Mitochondrion</keyword>
<keyword evidence="3" id="KW-0520">NAD</keyword>
<dbReference type="Pfam" id="PF00329">
    <property type="entry name" value="Complex1_30kDa"/>
    <property type="match status" value="1"/>
</dbReference>
<sequence>MYITNIRHYIYIGTILAKLVPNLIKKIIYTPGNLDVIIDSKDLNNVLSILKLNTIMQCKMLLDIVCIDCLNIEENKLGRFKIIYVLNSIFNNSRIHVIVYLKNNETIDSCSSLFSSAVWLEREIWDMYGIYFANHPDLRRILTDYGFSWYPLKKDFPLTGYIEVYYDINDKKIIYKPIELMQEFRMYEYGISWGDHEKKTFLDKVIY</sequence>
<gene>
    <name evidence="5" type="primary">nad9</name>
</gene>
<geneLocation type="mitochondrion" evidence="5"/>
<dbReference type="Gene3D" id="3.30.460.80">
    <property type="entry name" value="NADH:ubiquinone oxidoreductase, 30kDa subunit"/>
    <property type="match status" value="1"/>
</dbReference>
<evidence type="ECO:0000256" key="2">
    <source>
        <dbReference type="ARBA" id="ARBA00022448"/>
    </source>
</evidence>
<evidence type="ECO:0000256" key="1">
    <source>
        <dbReference type="ARBA" id="ARBA00007569"/>
    </source>
</evidence>